<organism evidence="2 3">
    <name type="scientific">Candidatus Woesebacteria bacterium GW2011_GWA2_33_28</name>
    <dbReference type="NCBI Taxonomy" id="1618561"/>
    <lineage>
        <taxon>Bacteria</taxon>
        <taxon>Candidatus Woeseibacteriota</taxon>
    </lineage>
</organism>
<accession>A0A0G0CA49</accession>
<evidence type="ECO:0000313" key="3">
    <source>
        <dbReference type="Proteomes" id="UP000033995"/>
    </source>
</evidence>
<protein>
    <submittedName>
        <fullName evidence="2">Uncharacterized protein</fullName>
    </submittedName>
</protein>
<keyword evidence="1" id="KW-0812">Transmembrane</keyword>
<sequence length="225" mass="24759">MEYNNTNSKIKYLSKPIIILTAVVSMLTFSIFFGINQVNDVNQKVNSANVSNNQLVQKIDVLKDVQEVISDGVSFAEIALPSKGVILFGMSQVKNKADSLGLTIQNLKVSSATGETNGIEKVSISFDISGDNSNLFLFLDSFEKTLPLAKVNKMSLIGQDENYLATVTLDFYSASPLKKIPSLTGQINGLTNEEMMILQELSEYEVPEFGIPTVNEFPAREDIFN</sequence>
<feature type="transmembrane region" description="Helical" evidence="1">
    <location>
        <begin position="12"/>
        <end position="35"/>
    </location>
</feature>
<name>A0A0G0CA49_9BACT</name>
<dbReference type="Proteomes" id="UP000033995">
    <property type="component" value="Unassembled WGS sequence"/>
</dbReference>
<dbReference type="AlphaFoldDB" id="A0A0G0CA49"/>
<proteinExistence type="predicted"/>
<gene>
    <name evidence="2" type="ORF">UR38_C0002G0173</name>
</gene>
<reference evidence="2 3" key="1">
    <citation type="journal article" date="2015" name="Nature">
        <title>rRNA introns, odd ribosomes, and small enigmatic genomes across a large radiation of phyla.</title>
        <authorList>
            <person name="Brown C.T."/>
            <person name="Hug L.A."/>
            <person name="Thomas B.C."/>
            <person name="Sharon I."/>
            <person name="Castelle C.J."/>
            <person name="Singh A."/>
            <person name="Wilkins M.J."/>
            <person name="Williams K.H."/>
            <person name="Banfield J.F."/>
        </authorList>
    </citation>
    <scope>NUCLEOTIDE SEQUENCE [LARGE SCALE GENOMIC DNA]</scope>
</reference>
<keyword evidence="1" id="KW-0472">Membrane</keyword>
<evidence type="ECO:0000256" key="1">
    <source>
        <dbReference type="SAM" id="Phobius"/>
    </source>
</evidence>
<dbReference type="EMBL" id="LBOZ01000002">
    <property type="protein sequence ID" value="KKP48070.1"/>
    <property type="molecule type" value="Genomic_DNA"/>
</dbReference>
<evidence type="ECO:0000313" key="2">
    <source>
        <dbReference type="EMBL" id="KKP48070.1"/>
    </source>
</evidence>
<keyword evidence="1" id="KW-1133">Transmembrane helix</keyword>
<comment type="caution">
    <text evidence="2">The sequence shown here is derived from an EMBL/GenBank/DDBJ whole genome shotgun (WGS) entry which is preliminary data.</text>
</comment>